<keyword evidence="6" id="KW-1185">Reference proteome</keyword>
<dbReference type="PANTHER" id="PTHR44591">
    <property type="entry name" value="STRESS RESPONSE REGULATOR PROTEIN 1"/>
    <property type="match status" value="1"/>
</dbReference>
<dbReference type="EMBL" id="JBHTKR010000008">
    <property type="protein sequence ID" value="MFD1196504.1"/>
    <property type="molecule type" value="Genomic_DNA"/>
</dbReference>
<dbReference type="InterPro" id="IPR050595">
    <property type="entry name" value="Bact_response_regulator"/>
</dbReference>
<organism evidence="5 6">
    <name type="scientific">Seohaeicola saemankumensis</name>
    <dbReference type="NCBI Taxonomy" id="481181"/>
    <lineage>
        <taxon>Bacteria</taxon>
        <taxon>Pseudomonadati</taxon>
        <taxon>Pseudomonadota</taxon>
        <taxon>Alphaproteobacteria</taxon>
        <taxon>Rhodobacterales</taxon>
        <taxon>Roseobacteraceae</taxon>
        <taxon>Seohaeicola</taxon>
    </lineage>
</organism>
<evidence type="ECO:0000256" key="2">
    <source>
        <dbReference type="PROSITE-ProRule" id="PRU00169"/>
    </source>
</evidence>
<feature type="transmembrane region" description="Helical" evidence="3">
    <location>
        <begin position="384"/>
        <end position="407"/>
    </location>
</feature>
<dbReference type="SUPFAM" id="SSF52172">
    <property type="entry name" value="CheY-like"/>
    <property type="match status" value="1"/>
</dbReference>
<feature type="transmembrane region" description="Helical" evidence="3">
    <location>
        <begin position="327"/>
        <end position="345"/>
    </location>
</feature>
<evidence type="ECO:0000256" key="3">
    <source>
        <dbReference type="SAM" id="Phobius"/>
    </source>
</evidence>
<dbReference type="InterPro" id="IPR001789">
    <property type="entry name" value="Sig_transdc_resp-reg_receiver"/>
</dbReference>
<dbReference type="RefSeq" id="WP_380794684.1">
    <property type="nucleotide sequence ID" value="NZ_JBHTKR010000008.1"/>
</dbReference>
<sequence>MTGKGPCETIEPASVLIVDDSRVSGRKLAKAVSALGHRAKIAADGVEALAIMGQRPPDIVLLDIVMPDMDGYAVLSAMKADAALRDIPVIVVSSLDSEIDSVARAIELGAEDFLPKDFEPTILRARMNASLVRKRFRDRELAYFRDIDTLTQAAQIVEGGAFRPSELDVGAVAARDDSLGRLAKVFHSLAEEIYDRERRADLTVRTLRGTLLVLVAGSIFGIAPSLGRLASVRDIPALGLVFWSAIVAAVLCLSVSISRRGLPPVKLQDFGFLALWALVLGCFYQLMTVVIAGHVEASMIALIGSSRGFMVFLLAALLAIEKPSLRRFLGLGLGFTAVAAVLLVQDTGAEIDVAWLASALALPFLLSLHTLLMSWRPRHIDAGATVGMMMALSALFLLPFVLAQDALFLPSVPLGIPEAITLALGVSTAVALVLALDLVATAGPVFASQMAYSQTLAGIAWAMLLLDERLSLLAWGSFVLVIVGFWLVEPRRAGDDFRITLRVRSDR</sequence>
<reference evidence="6" key="1">
    <citation type="journal article" date="2019" name="Int. J. Syst. Evol. Microbiol.">
        <title>The Global Catalogue of Microorganisms (GCM) 10K type strain sequencing project: providing services to taxonomists for standard genome sequencing and annotation.</title>
        <authorList>
            <consortium name="The Broad Institute Genomics Platform"/>
            <consortium name="The Broad Institute Genome Sequencing Center for Infectious Disease"/>
            <person name="Wu L."/>
            <person name="Ma J."/>
        </authorList>
    </citation>
    <scope>NUCLEOTIDE SEQUENCE [LARGE SCALE GENOMIC DNA]</scope>
    <source>
        <strain evidence="6">CCUG 55328</strain>
    </source>
</reference>
<dbReference type="Gene3D" id="3.40.50.2300">
    <property type="match status" value="1"/>
</dbReference>
<keyword evidence="3" id="KW-0812">Transmembrane</keyword>
<comment type="caution">
    <text evidence="5">The sequence shown here is derived from an EMBL/GenBank/DDBJ whole genome shotgun (WGS) entry which is preliminary data.</text>
</comment>
<feature type="transmembrane region" description="Helical" evidence="3">
    <location>
        <begin position="299"/>
        <end position="320"/>
    </location>
</feature>
<feature type="transmembrane region" description="Helical" evidence="3">
    <location>
        <begin position="419"/>
        <end position="439"/>
    </location>
</feature>
<dbReference type="Pfam" id="PF00072">
    <property type="entry name" value="Response_reg"/>
    <property type="match status" value="1"/>
</dbReference>
<dbReference type="SUPFAM" id="SSF103481">
    <property type="entry name" value="Multidrug resistance efflux transporter EmrE"/>
    <property type="match status" value="2"/>
</dbReference>
<protein>
    <submittedName>
        <fullName evidence="5">Response regulator</fullName>
    </submittedName>
</protein>
<dbReference type="InterPro" id="IPR000620">
    <property type="entry name" value="EamA_dom"/>
</dbReference>
<proteinExistence type="predicted"/>
<feature type="domain" description="Response regulatory" evidence="4">
    <location>
        <begin position="14"/>
        <end position="131"/>
    </location>
</feature>
<dbReference type="InterPro" id="IPR011006">
    <property type="entry name" value="CheY-like_superfamily"/>
</dbReference>
<keyword evidence="3" id="KW-1133">Transmembrane helix</keyword>
<evidence type="ECO:0000256" key="1">
    <source>
        <dbReference type="ARBA" id="ARBA00022553"/>
    </source>
</evidence>
<dbReference type="PANTHER" id="PTHR44591:SF23">
    <property type="entry name" value="CHEY SUBFAMILY"/>
    <property type="match status" value="1"/>
</dbReference>
<feature type="transmembrane region" description="Helical" evidence="3">
    <location>
        <begin position="472"/>
        <end position="488"/>
    </location>
</feature>
<dbReference type="SMART" id="SM00448">
    <property type="entry name" value="REC"/>
    <property type="match status" value="1"/>
</dbReference>
<dbReference type="InterPro" id="IPR037185">
    <property type="entry name" value="EmrE-like"/>
</dbReference>
<evidence type="ECO:0000259" key="4">
    <source>
        <dbReference type="PROSITE" id="PS50110"/>
    </source>
</evidence>
<feature type="transmembrane region" description="Helical" evidence="3">
    <location>
        <begin position="206"/>
        <end position="223"/>
    </location>
</feature>
<gene>
    <name evidence="5" type="ORF">ACFQ3C_17675</name>
</gene>
<dbReference type="PROSITE" id="PS50110">
    <property type="entry name" value="RESPONSE_REGULATORY"/>
    <property type="match status" value="1"/>
</dbReference>
<feature type="modified residue" description="4-aspartylphosphate" evidence="2">
    <location>
        <position position="63"/>
    </location>
</feature>
<evidence type="ECO:0000313" key="6">
    <source>
        <dbReference type="Proteomes" id="UP001597151"/>
    </source>
</evidence>
<feature type="transmembrane region" description="Helical" evidence="3">
    <location>
        <begin position="351"/>
        <end position="372"/>
    </location>
</feature>
<feature type="transmembrane region" description="Helical" evidence="3">
    <location>
        <begin position="235"/>
        <end position="258"/>
    </location>
</feature>
<feature type="transmembrane region" description="Helical" evidence="3">
    <location>
        <begin position="270"/>
        <end position="293"/>
    </location>
</feature>
<accession>A0ABW3TH52</accession>
<evidence type="ECO:0000313" key="5">
    <source>
        <dbReference type="EMBL" id="MFD1196504.1"/>
    </source>
</evidence>
<keyword evidence="1 2" id="KW-0597">Phosphoprotein</keyword>
<dbReference type="Pfam" id="PF00892">
    <property type="entry name" value="EamA"/>
    <property type="match status" value="2"/>
</dbReference>
<feature type="transmembrane region" description="Helical" evidence="3">
    <location>
        <begin position="446"/>
        <end position="466"/>
    </location>
</feature>
<name>A0ABW3TH52_9RHOB</name>
<keyword evidence="3" id="KW-0472">Membrane</keyword>
<dbReference type="Proteomes" id="UP001597151">
    <property type="component" value="Unassembled WGS sequence"/>
</dbReference>